<evidence type="ECO:0000313" key="2">
    <source>
        <dbReference type="Proteomes" id="UP000683310"/>
    </source>
</evidence>
<sequence length="185" mass="19104">MPTITGTPTTATGPRTPRRLRRAAAAPIAVAALTVGGLPLAATAEAEPAERRARAGCLWAGTTHPQDSTVIAGGTTFRCGTDAGAPYWFTGADSDRPATVRTPGAQGSPVGQFSPGARQPGTSYTDYCVGNQLIPGTDDVYQVVRLPGDVLLWKAAEPIAGWSFDGARPAPTWRTASLCIDGVLT</sequence>
<dbReference type="EMBL" id="CP074371">
    <property type="protein sequence ID" value="QVI21082.1"/>
    <property type="molecule type" value="Genomic_DNA"/>
</dbReference>
<name>A0ABX8CMB1_9NOCA</name>
<proteinExistence type="predicted"/>
<protein>
    <recommendedName>
        <fullName evidence="3">Secreted protein</fullName>
    </recommendedName>
</protein>
<keyword evidence="2" id="KW-1185">Reference proteome</keyword>
<evidence type="ECO:0008006" key="3">
    <source>
        <dbReference type="Google" id="ProtNLM"/>
    </source>
</evidence>
<accession>A0ABX8CMB1</accession>
<organism evidence="1 2">
    <name type="scientific">Nocardia tengchongensis</name>
    <dbReference type="NCBI Taxonomy" id="2055889"/>
    <lineage>
        <taxon>Bacteria</taxon>
        <taxon>Bacillati</taxon>
        <taxon>Actinomycetota</taxon>
        <taxon>Actinomycetes</taxon>
        <taxon>Mycobacteriales</taxon>
        <taxon>Nocardiaceae</taxon>
        <taxon>Nocardia</taxon>
    </lineage>
</organism>
<reference evidence="1 2" key="1">
    <citation type="submission" date="2021-04" db="EMBL/GenBank/DDBJ databases">
        <title>Nocardia tengchongensis.</title>
        <authorList>
            <person name="Zhuang k."/>
            <person name="Ran Y."/>
            <person name="Li W."/>
        </authorList>
    </citation>
    <scope>NUCLEOTIDE SEQUENCE [LARGE SCALE GENOMIC DNA]</scope>
    <source>
        <strain evidence="1 2">CFH S0057</strain>
    </source>
</reference>
<dbReference type="Proteomes" id="UP000683310">
    <property type="component" value="Chromosome"/>
</dbReference>
<gene>
    <name evidence="1" type="ORF">KHQ06_34435</name>
</gene>
<evidence type="ECO:0000313" key="1">
    <source>
        <dbReference type="EMBL" id="QVI21082.1"/>
    </source>
</evidence>